<name>A0A915ZYH0_9GLOM</name>
<gene>
    <name evidence="1" type="ORF">CHRIB12_LOCUS22965</name>
</gene>
<dbReference type="AlphaFoldDB" id="A0A915ZYH0"/>
<protein>
    <submittedName>
        <fullName evidence="1">Uncharacterized protein</fullName>
    </submittedName>
</protein>
<reference evidence="1" key="1">
    <citation type="submission" date="2020-05" db="EMBL/GenBank/DDBJ databases">
        <authorList>
            <person name="Rincon C."/>
            <person name="Sanders R I."/>
            <person name="Robbins C."/>
            <person name="Chaturvedi A."/>
        </authorList>
    </citation>
    <scope>NUCLEOTIDE SEQUENCE</scope>
    <source>
        <strain evidence="1">CHB12</strain>
    </source>
</reference>
<accession>A0A915ZYH0</accession>
<evidence type="ECO:0000313" key="2">
    <source>
        <dbReference type="Proteomes" id="UP000684084"/>
    </source>
</evidence>
<comment type="caution">
    <text evidence="1">The sequence shown here is derived from an EMBL/GenBank/DDBJ whole genome shotgun (WGS) entry which is preliminary data.</text>
</comment>
<sequence length="71" mass="7697">MDDDVEGLRVLAVNDVEGLTATEVMDDDVEGLHVLAVNDVEGLRVLAVEEGLWKLNAVEGPIVLGDHYYCS</sequence>
<organism evidence="1 2">
    <name type="scientific">Rhizophagus irregularis</name>
    <dbReference type="NCBI Taxonomy" id="588596"/>
    <lineage>
        <taxon>Eukaryota</taxon>
        <taxon>Fungi</taxon>
        <taxon>Fungi incertae sedis</taxon>
        <taxon>Mucoromycota</taxon>
        <taxon>Glomeromycotina</taxon>
        <taxon>Glomeromycetes</taxon>
        <taxon>Glomerales</taxon>
        <taxon>Glomeraceae</taxon>
        <taxon>Rhizophagus</taxon>
    </lineage>
</organism>
<dbReference type="Proteomes" id="UP000684084">
    <property type="component" value="Unassembled WGS sequence"/>
</dbReference>
<dbReference type="EMBL" id="CAGKOT010000084">
    <property type="protein sequence ID" value="CAB5393673.1"/>
    <property type="molecule type" value="Genomic_DNA"/>
</dbReference>
<proteinExistence type="predicted"/>
<evidence type="ECO:0000313" key="1">
    <source>
        <dbReference type="EMBL" id="CAB5393673.1"/>
    </source>
</evidence>